<dbReference type="RefSeq" id="WP_017007956.1">
    <property type="nucleotide sequence ID" value="NZ_FOWR01000014.1"/>
</dbReference>
<proteinExistence type="inferred from homology"/>
<gene>
    <name evidence="8" type="primary">msrQ</name>
    <name evidence="10" type="ORF">SAMN03084138_02104</name>
</gene>
<feature type="domain" description="Ferric oxidoreductase" evidence="9">
    <location>
        <begin position="47"/>
        <end position="159"/>
    </location>
</feature>
<dbReference type="GeneID" id="35871321"/>
<evidence type="ECO:0000256" key="1">
    <source>
        <dbReference type="ARBA" id="ARBA00004141"/>
    </source>
</evidence>
<evidence type="ECO:0000259" key="9">
    <source>
        <dbReference type="Pfam" id="PF01794"/>
    </source>
</evidence>
<comment type="cofactor">
    <cofactor evidence="8">
        <name>FMN</name>
        <dbReference type="ChEBI" id="CHEBI:58210"/>
    </cofactor>
    <text evidence="8">Binds 1 FMN per subunit.</text>
</comment>
<dbReference type="InterPro" id="IPR013130">
    <property type="entry name" value="Fe3_Rdtase_TM_dom"/>
</dbReference>
<dbReference type="Proteomes" id="UP000182692">
    <property type="component" value="Unassembled WGS sequence"/>
</dbReference>
<organism evidence="10 11">
    <name type="scientific">Enterovibrio norvegicus DSM 15893</name>
    <dbReference type="NCBI Taxonomy" id="1121869"/>
    <lineage>
        <taxon>Bacteria</taxon>
        <taxon>Pseudomonadati</taxon>
        <taxon>Pseudomonadota</taxon>
        <taxon>Gammaproteobacteria</taxon>
        <taxon>Vibrionales</taxon>
        <taxon>Vibrionaceae</taxon>
        <taxon>Enterovibrio</taxon>
    </lineage>
</organism>
<comment type="function">
    <text evidence="8">Part of the MsrPQ system that repairs oxidized periplasmic proteins containing methionine sulfoxide residues (Met-O), using respiratory chain electrons. Thus protects these proteins from oxidative-stress damage caused by reactive species of oxygen and chlorine generated by the host defense mechanisms. MsrPQ is essential for the maintenance of envelope integrity under bleach stress, rescuing a wide series of structurally unrelated periplasmic proteins from methionine oxidation. MsrQ provides electrons for reduction to the reductase catalytic subunit MsrP, using the quinone pool of the respiratory chain.</text>
</comment>
<keyword evidence="8" id="KW-1003">Cell membrane</keyword>
<name>A0A1I5Q3A6_9GAMM</name>
<evidence type="ECO:0000256" key="8">
    <source>
        <dbReference type="HAMAP-Rule" id="MF_01207"/>
    </source>
</evidence>
<dbReference type="GO" id="GO:0030091">
    <property type="term" value="P:protein repair"/>
    <property type="evidence" value="ECO:0007669"/>
    <property type="project" value="UniProtKB-UniRule"/>
</dbReference>
<feature type="transmembrane region" description="Helical" evidence="8">
    <location>
        <begin position="116"/>
        <end position="137"/>
    </location>
</feature>
<evidence type="ECO:0000256" key="6">
    <source>
        <dbReference type="ARBA" id="ARBA00023004"/>
    </source>
</evidence>
<keyword evidence="8" id="KW-0288">FMN</keyword>
<accession>A0A1I5Q3A6</accession>
<dbReference type="InterPro" id="IPR022837">
    <property type="entry name" value="MsrQ-like"/>
</dbReference>
<dbReference type="OrthoDB" id="9788328at2"/>
<comment type="similarity">
    <text evidence="8">Belongs to the MsrQ family.</text>
</comment>
<evidence type="ECO:0000256" key="7">
    <source>
        <dbReference type="ARBA" id="ARBA00023136"/>
    </source>
</evidence>
<feature type="transmembrane region" description="Helical" evidence="8">
    <location>
        <begin position="43"/>
        <end position="68"/>
    </location>
</feature>
<evidence type="ECO:0000256" key="5">
    <source>
        <dbReference type="ARBA" id="ARBA00022989"/>
    </source>
</evidence>
<keyword evidence="8" id="KW-0479">Metal-binding</keyword>
<dbReference type="HAMAP" id="MF_01207">
    <property type="entry name" value="MsrQ"/>
    <property type="match status" value="1"/>
</dbReference>
<feature type="transmembrane region" description="Helical" evidence="8">
    <location>
        <begin position="149"/>
        <end position="166"/>
    </location>
</feature>
<dbReference type="GO" id="GO:0046872">
    <property type="term" value="F:metal ion binding"/>
    <property type="evidence" value="ECO:0007669"/>
    <property type="project" value="UniProtKB-KW"/>
</dbReference>
<comment type="cofactor">
    <cofactor evidence="8">
        <name>heme b</name>
        <dbReference type="ChEBI" id="CHEBI:60344"/>
    </cofactor>
    <text evidence="8">Binds 1 heme b (iron(II)-protoporphyrin IX) group per subunit.</text>
</comment>
<reference evidence="10 11" key="1">
    <citation type="submission" date="2016-10" db="EMBL/GenBank/DDBJ databases">
        <authorList>
            <person name="de Groot N.N."/>
        </authorList>
    </citation>
    <scope>NUCLEOTIDE SEQUENCE [LARGE SCALE GENOMIC DNA]</scope>
    <source>
        <strain evidence="10 11">DSM 15893</strain>
    </source>
</reference>
<keyword evidence="6 8" id="KW-0408">Iron</keyword>
<evidence type="ECO:0000256" key="4">
    <source>
        <dbReference type="ARBA" id="ARBA00022692"/>
    </source>
</evidence>
<dbReference type="PANTHER" id="PTHR36964:SF1">
    <property type="entry name" value="PROTEIN-METHIONINE-SULFOXIDE REDUCTASE HEME-BINDING SUBUNIT MSRQ"/>
    <property type="match status" value="1"/>
</dbReference>
<dbReference type="PANTHER" id="PTHR36964">
    <property type="entry name" value="PROTEIN-METHIONINE-SULFOXIDE REDUCTASE HEME-BINDING SUBUNIT MSRQ"/>
    <property type="match status" value="1"/>
</dbReference>
<keyword evidence="7 8" id="KW-0472">Membrane</keyword>
<keyword evidence="2 8" id="KW-0813">Transport</keyword>
<keyword evidence="8" id="KW-0285">Flavoprotein</keyword>
<keyword evidence="8" id="KW-0249">Electron transport</keyword>
<dbReference type="STRING" id="1121869.SAMN03084138_02104"/>
<sequence>MRLTQKHIWGIKAGVHLISLGFFINLVWLTFNNGFGADPVEGITHFTGIAALNTLVVALLISPIAKFAKQGMLVRCRRVVGIYSFAWATLHMATFFALDLAFNFAFLWEEIVTRPYMTVGAVGWLILLALTVTSTSAIQRKMGAKWQKLHNTVYLAALLVPIHYYWSVKSGLIEPAIYILLSVGLLAIRWKSIKRIVIRPAVRRT</sequence>
<dbReference type="GO" id="GO:0016679">
    <property type="term" value="F:oxidoreductase activity, acting on diphenols and related substances as donors"/>
    <property type="evidence" value="ECO:0007669"/>
    <property type="project" value="TreeGrafter"/>
</dbReference>
<evidence type="ECO:0000313" key="11">
    <source>
        <dbReference type="Proteomes" id="UP000182692"/>
    </source>
</evidence>
<dbReference type="GO" id="GO:0005886">
    <property type="term" value="C:plasma membrane"/>
    <property type="evidence" value="ECO:0007669"/>
    <property type="project" value="UniProtKB-SubCell"/>
</dbReference>
<evidence type="ECO:0000256" key="2">
    <source>
        <dbReference type="ARBA" id="ARBA00022448"/>
    </source>
</evidence>
<keyword evidence="3 8" id="KW-0349">Heme</keyword>
<dbReference type="GO" id="GO:0020037">
    <property type="term" value="F:heme binding"/>
    <property type="evidence" value="ECO:0007669"/>
    <property type="project" value="UniProtKB-UniRule"/>
</dbReference>
<evidence type="ECO:0000313" key="10">
    <source>
        <dbReference type="EMBL" id="SFP40689.1"/>
    </source>
</evidence>
<dbReference type="GO" id="GO:0009055">
    <property type="term" value="F:electron transfer activity"/>
    <property type="evidence" value="ECO:0007669"/>
    <property type="project" value="UniProtKB-UniRule"/>
</dbReference>
<dbReference type="EMBL" id="FOWR01000014">
    <property type="protein sequence ID" value="SFP40689.1"/>
    <property type="molecule type" value="Genomic_DNA"/>
</dbReference>
<comment type="subcellular location">
    <subcellularLocation>
        <location evidence="8">Cell membrane</location>
        <topology evidence="8">Multi-pass membrane protein</topology>
    </subcellularLocation>
    <subcellularLocation>
        <location evidence="1">Membrane</location>
        <topology evidence="1">Multi-pass membrane protein</topology>
    </subcellularLocation>
</comment>
<comment type="subunit">
    <text evidence="8">Heterodimer of a catalytic subunit (MsrP) and a heme-binding subunit (MsrQ).</text>
</comment>
<dbReference type="Pfam" id="PF01794">
    <property type="entry name" value="Ferric_reduct"/>
    <property type="match status" value="1"/>
</dbReference>
<evidence type="ECO:0000256" key="3">
    <source>
        <dbReference type="ARBA" id="ARBA00022617"/>
    </source>
</evidence>
<dbReference type="GO" id="GO:0010181">
    <property type="term" value="F:FMN binding"/>
    <property type="evidence" value="ECO:0007669"/>
    <property type="project" value="UniProtKB-UniRule"/>
</dbReference>
<feature type="transmembrane region" description="Helical" evidence="8">
    <location>
        <begin position="9"/>
        <end position="31"/>
    </location>
</feature>
<feature type="transmembrane region" description="Helical" evidence="8">
    <location>
        <begin position="172"/>
        <end position="190"/>
    </location>
</feature>
<protein>
    <recommendedName>
        <fullName evidence="8">Protein-methionine-sulfoxide reductase heme-binding subunit MsrQ</fullName>
    </recommendedName>
    <alternativeName>
        <fullName evidence="8">Flavocytochrome MsrQ</fullName>
    </alternativeName>
</protein>
<keyword evidence="5 8" id="KW-1133">Transmembrane helix</keyword>
<feature type="transmembrane region" description="Helical" evidence="8">
    <location>
        <begin position="80"/>
        <end position="104"/>
    </location>
</feature>
<keyword evidence="4 8" id="KW-0812">Transmembrane</keyword>
<dbReference type="NCBIfam" id="NF003831">
    <property type="entry name" value="PRK05419.1-2"/>
    <property type="match status" value="1"/>
</dbReference>
<dbReference type="AlphaFoldDB" id="A0A1I5Q3A6"/>